<evidence type="ECO:0000256" key="3">
    <source>
        <dbReference type="ARBA" id="ARBA00009677"/>
    </source>
</evidence>
<evidence type="ECO:0000256" key="2">
    <source>
        <dbReference type="ARBA" id="ARBA00004613"/>
    </source>
</evidence>
<dbReference type="EMBL" id="FYDG01000006">
    <property type="protein sequence ID" value="SNB74937.1"/>
    <property type="molecule type" value="Genomic_DNA"/>
</dbReference>
<sequence>MGLSTAMDIANTSLATNAGLQAIVSRNVSNAQNTSGYVSAKVGNVVTGMGGGAIIASISNLTSAPLFNAMLAGTSKNGEAQALSDGVTLLQKTVADATSTTDSTTAAKSPSTLLQALNSAMQTYSSSPSNPSAGAAVVTAAKNLAYALNDATTVTQNVRKTADEDMVTSVATINQLLTQFQAVDTEIAKGTGTGADLTDALDERAALLQSLSKEIGISTVNNSNGSMSIYTDSGVTLYQVSPRTVTMQATTVYAAGDPKTTPATPTTTGQAVYIDGVPVTGANAFMPIQSGALAGYANLRDNVAVSYQSQLDNIAGGLISAFAESNASGAKVYQGLFTYSSSATATVSPASSAGLAGMIQVNAGAYPPSGAYTNIRDGGINGNATPQNSTNAASYNALILGYIGATTATNSGTLSGNLPSTTPTGAGSAGPSNYSQKTSILMSDAQGAPQTVDVYFLKTAANAWDVRAYDPNSTPANTLVGSQTLTFNASGALPAGTKMAIVVPGAGSNTMSLDLSGMTQTASAYSISQSTSSITSYSAESASWLNGMYQTSSNDATYQTTLLSQASQALSNATGVNIDQQMSKMLEYENSYQASAKLISTINSMFNSLLQAVS</sequence>
<dbReference type="GO" id="GO:0005576">
    <property type="term" value="C:extracellular region"/>
    <property type="evidence" value="ECO:0007669"/>
    <property type="project" value="UniProtKB-SubCell"/>
</dbReference>
<keyword evidence="11" id="KW-0966">Cell projection</keyword>
<evidence type="ECO:0000313" key="11">
    <source>
        <dbReference type="EMBL" id="SNB74937.1"/>
    </source>
</evidence>
<evidence type="ECO:0000259" key="9">
    <source>
        <dbReference type="Pfam" id="PF07559"/>
    </source>
</evidence>
<feature type="domain" description="Flagellar hook protein FlgE D2" evidence="9">
    <location>
        <begin position="417"/>
        <end position="529"/>
    </location>
</feature>
<evidence type="ECO:0000256" key="4">
    <source>
        <dbReference type="ARBA" id="ARBA00016244"/>
    </source>
</evidence>
<organism evidence="11 12">
    <name type="scientific">Rhodoblastus acidophilus</name>
    <name type="common">Rhodopseudomonas acidophila</name>
    <dbReference type="NCBI Taxonomy" id="1074"/>
    <lineage>
        <taxon>Bacteria</taxon>
        <taxon>Pseudomonadati</taxon>
        <taxon>Pseudomonadota</taxon>
        <taxon>Alphaproteobacteria</taxon>
        <taxon>Hyphomicrobiales</taxon>
        <taxon>Rhodoblastaceae</taxon>
        <taxon>Rhodoblastus</taxon>
    </lineage>
</organism>
<keyword evidence="12" id="KW-1185">Reference proteome</keyword>
<dbReference type="GO" id="GO:0005198">
    <property type="term" value="F:structural molecule activity"/>
    <property type="evidence" value="ECO:0007669"/>
    <property type="project" value="InterPro"/>
</dbReference>
<feature type="domain" description="Flagellar hook-associated protein FlgK helical" evidence="10">
    <location>
        <begin position="109"/>
        <end position="332"/>
    </location>
</feature>
<gene>
    <name evidence="11" type="ORF">SAMN06265338_106153</name>
</gene>
<name>A0A212RR36_RHOAC</name>
<reference evidence="12" key="1">
    <citation type="submission" date="2017-06" db="EMBL/GenBank/DDBJ databases">
        <authorList>
            <person name="Varghese N."/>
            <person name="Submissions S."/>
        </authorList>
    </citation>
    <scope>NUCLEOTIDE SEQUENCE [LARGE SCALE GENOMIC DNA]</scope>
    <source>
        <strain evidence="12">DSM 137</strain>
    </source>
</reference>
<dbReference type="InterPro" id="IPR037925">
    <property type="entry name" value="FlgE/F/G-like"/>
</dbReference>
<comment type="subcellular location">
    <subcellularLocation>
        <location evidence="1">Bacterial flagellum</location>
    </subcellularLocation>
    <subcellularLocation>
        <location evidence="2">Secreted</location>
    </subcellularLocation>
</comment>
<dbReference type="Pfam" id="PF07559">
    <property type="entry name" value="FlgE_D2"/>
    <property type="match status" value="1"/>
</dbReference>
<dbReference type="InterPro" id="IPR010930">
    <property type="entry name" value="Flg_bb/hook_C_dom"/>
</dbReference>
<feature type="region of interest" description="Disordered" evidence="7">
    <location>
        <begin position="414"/>
        <end position="433"/>
    </location>
</feature>
<accession>A0A212RR36</accession>
<dbReference type="Proteomes" id="UP000198418">
    <property type="component" value="Unassembled WGS sequence"/>
</dbReference>
<dbReference type="SUPFAM" id="SSF117143">
    <property type="entry name" value="Flagellar hook protein flgE"/>
    <property type="match status" value="1"/>
</dbReference>
<dbReference type="InterPro" id="IPR002371">
    <property type="entry name" value="FlgK"/>
</dbReference>
<proteinExistence type="inferred from homology"/>
<keyword evidence="11" id="KW-0969">Cilium</keyword>
<evidence type="ECO:0000256" key="1">
    <source>
        <dbReference type="ARBA" id="ARBA00004365"/>
    </source>
</evidence>
<evidence type="ECO:0000313" key="12">
    <source>
        <dbReference type="Proteomes" id="UP000198418"/>
    </source>
</evidence>
<dbReference type="PANTHER" id="PTHR30033">
    <property type="entry name" value="FLAGELLAR HOOK-ASSOCIATED PROTEIN 1"/>
    <property type="match status" value="1"/>
</dbReference>
<evidence type="ECO:0000259" key="10">
    <source>
        <dbReference type="Pfam" id="PF22638"/>
    </source>
</evidence>
<dbReference type="AlphaFoldDB" id="A0A212RR36"/>
<dbReference type="GO" id="GO:0044780">
    <property type="term" value="P:bacterial-type flagellum assembly"/>
    <property type="evidence" value="ECO:0007669"/>
    <property type="project" value="InterPro"/>
</dbReference>
<dbReference type="OrthoDB" id="7181295at2"/>
<dbReference type="InterPro" id="IPR011491">
    <property type="entry name" value="FlgE_D2"/>
</dbReference>
<dbReference type="GO" id="GO:0009424">
    <property type="term" value="C:bacterial-type flagellum hook"/>
    <property type="evidence" value="ECO:0007669"/>
    <property type="project" value="InterPro"/>
</dbReference>
<dbReference type="Gene3D" id="2.60.98.20">
    <property type="entry name" value="Flagellar hook protein FlgE"/>
    <property type="match status" value="1"/>
</dbReference>
<evidence type="ECO:0000256" key="5">
    <source>
        <dbReference type="ARBA" id="ARBA00022525"/>
    </source>
</evidence>
<evidence type="ECO:0000256" key="7">
    <source>
        <dbReference type="SAM" id="MobiDB-lite"/>
    </source>
</evidence>
<evidence type="ECO:0000259" key="8">
    <source>
        <dbReference type="Pfam" id="PF06429"/>
    </source>
</evidence>
<dbReference type="PANTHER" id="PTHR30033:SF1">
    <property type="entry name" value="FLAGELLAR HOOK-ASSOCIATED PROTEIN 1"/>
    <property type="match status" value="1"/>
</dbReference>
<dbReference type="InterPro" id="IPR053927">
    <property type="entry name" value="FlgK_helical"/>
</dbReference>
<dbReference type="Pfam" id="PF06429">
    <property type="entry name" value="Flg_bbr_C"/>
    <property type="match status" value="1"/>
</dbReference>
<dbReference type="RefSeq" id="WP_088521162.1">
    <property type="nucleotide sequence ID" value="NZ_FYDG01000006.1"/>
</dbReference>
<evidence type="ECO:0000256" key="6">
    <source>
        <dbReference type="ARBA" id="ARBA00023143"/>
    </source>
</evidence>
<keyword evidence="5" id="KW-0964">Secreted</keyword>
<dbReference type="Pfam" id="PF22638">
    <property type="entry name" value="FlgK_D1"/>
    <property type="match status" value="1"/>
</dbReference>
<dbReference type="InterPro" id="IPR037058">
    <property type="entry name" value="Falgellar_hook_FlgE_sf"/>
</dbReference>
<feature type="domain" description="Flagellar basal-body/hook protein C-terminal" evidence="8">
    <location>
        <begin position="572"/>
        <end position="611"/>
    </location>
</feature>
<protein>
    <recommendedName>
        <fullName evidence="4">Flagellar hook-associated protein 1</fullName>
    </recommendedName>
</protein>
<keyword evidence="11" id="KW-0282">Flagellum</keyword>
<keyword evidence="6" id="KW-0975">Bacterial flagellum</keyword>
<comment type="similarity">
    <text evidence="3">Belongs to the flagella basal body rod proteins family.</text>
</comment>